<evidence type="ECO:0000313" key="2">
    <source>
        <dbReference type="EMBL" id="CAG8759705.1"/>
    </source>
</evidence>
<keyword evidence="3" id="KW-1185">Reference proteome</keyword>
<organism evidence="2 3">
    <name type="scientific">Ambispora leptoticha</name>
    <dbReference type="NCBI Taxonomy" id="144679"/>
    <lineage>
        <taxon>Eukaryota</taxon>
        <taxon>Fungi</taxon>
        <taxon>Fungi incertae sedis</taxon>
        <taxon>Mucoromycota</taxon>
        <taxon>Glomeromycotina</taxon>
        <taxon>Glomeromycetes</taxon>
        <taxon>Archaeosporales</taxon>
        <taxon>Ambisporaceae</taxon>
        <taxon>Ambispora</taxon>
    </lineage>
</organism>
<protein>
    <submittedName>
        <fullName evidence="2">9306_t:CDS:1</fullName>
    </submittedName>
</protein>
<evidence type="ECO:0000256" key="1">
    <source>
        <dbReference type="SAM" id="MobiDB-lite"/>
    </source>
</evidence>
<comment type="caution">
    <text evidence="2">The sequence shown here is derived from an EMBL/GenBank/DDBJ whole genome shotgun (WGS) entry which is preliminary data.</text>
</comment>
<evidence type="ECO:0000313" key="3">
    <source>
        <dbReference type="Proteomes" id="UP000789508"/>
    </source>
</evidence>
<accession>A0A9N9J089</accession>
<dbReference type="EMBL" id="CAJVPS010045587">
    <property type="protein sequence ID" value="CAG8759705.1"/>
    <property type="molecule type" value="Genomic_DNA"/>
</dbReference>
<reference evidence="2" key="1">
    <citation type="submission" date="2021-06" db="EMBL/GenBank/DDBJ databases">
        <authorList>
            <person name="Kallberg Y."/>
            <person name="Tangrot J."/>
            <person name="Rosling A."/>
        </authorList>
    </citation>
    <scope>NUCLEOTIDE SEQUENCE</scope>
    <source>
        <strain evidence="2">FL130A</strain>
    </source>
</reference>
<dbReference type="Proteomes" id="UP000789508">
    <property type="component" value="Unassembled WGS sequence"/>
</dbReference>
<proteinExistence type="predicted"/>
<name>A0A9N9J089_9GLOM</name>
<sequence length="109" mass="12739">LQRSSPTKHRKFRKSPQENPPKVPKVQNKAHLLNIEKLKEDLQENSPKVHLTNVEKKKTTVKFIKNLEEGSTKLYLSNVEKLEEKFRGKSIIIRLPNIEKLKESSQENL</sequence>
<feature type="compositionally biased region" description="Basic residues" evidence="1">
    <location>
        <begin position="1"/>
        <end position="14"/>
    </location>
</feature>
<gene>
    <name evidence="2" type="ORF">ALEPTO_LOCUS13627</name>
</gene>
<dbReference type="AlphaFoldDB" id="A0A9N9J089"/>
<feature type="non-terminal residue" evidence="2">
    <location>
        <position position="109"/>
    </location>
</feature>
<feature type="region of interest" description="Disordered" evidence="1">
    <location>
        <begin position="1"/>
        <end position="29"/>
    </location>
</feature>